<evidence type="ECO:0000313" key="1">
    <source>
        <dbReference type="EMBL" id="MPN36692.1"/>
    </source>
</evidence>
<dbReference type="AlphaFoldDB" id="A0A645HEA3"/>
<reference evidence="1" key="1">
    <citation type="submission" date="2019-08" db="EMBL/GenBank/DDBJ databases">
        <authorList>
            <person name="Kucharzyk K."/>
            <person name="Murdoch R.W."/>
            <person name="Higgins S."/>
            <person name="Loffler F."/>
        </authorList>
    </citation>
    <scope>NUCLEOTIDE SEQUENCE</scope>
</reference>
<comment type="caution">
    <text evidence="1">The sequence shown here is derived from an EMBL/GenBank/DDBJ whole genome shotgun (WGS) entry which is preliminary data.</text>
</comment>
<sequence length="55" mass="5841">MGVAQAFGLAQAHSVDDRGVVEFVADDGILFGQQWFEQGSVGIEARGKQDGVIHP</sequence>
<protein>
    <submittedName>
        <fullName evidence="1">Uncharacterized protein</fullName>
    </submittedName>
</protein>
<organism evidence="1">
    <name type="scientific">bioreactor metagenome</name>
    <dbReference type="NCBI Taxonomy" id="1076179"/>
    <lineage>
        <taxon>unclassified sequences</taxon>
        <taxon>metagenomes</taxon>
        <taxon>ecological metagenomes</taxon>
    </lineage>
</organism>
<name>A0A645HEA3_9ZZZZ</name>
<proteinExistence type="predicted"/>
<gene>
    <name evidence="1" type="ORF">SDC9_184202</name>
</gene>
<accession>A0A645HEA3</accession>
<dbReference type="EMBL" id="VSSQ01090967">
    <property type="protein sequence ID" value="MPN36692.1"/>
    <property type="molecule type" value="Genomic_DNA"/>
</dbReference>